<dbReference type="InterPro" id="IPR052585">
    <property type="entry name" value="Lipid_raft_assoc_Zn_ADH"/>
</dbReference>
<reference evidence="2 3" key="1">
    <citation type="submission" date="2018-10" db="EMBL/GenBank/DDBJ databases">
        <title>Draft genome sequence of Weissella viridescens UCO-SMC3.</title>
        <authorList>
            <person name="Garcia-Cancino A."/>
            <person name="Espinoza-Monje M."/>
            <person name="Albarracin L."/>
            <person name="Garcia-Castillo V."/>
            <person name="Campos-Martin J."/>
            <person name="Nakano Y."/>
            <person name="Guitierrez-Zamorano C."/>
            <person name="Ikeda-Ohtsubo W."/>
            <person name="Morita H."/>
            <person name="Kitazawa H."/>
            <person name="Villena J."/>
        </authorList>
    </citation>
    <scope>NUCLEOTIDE SEQUENCE [LARGE SCALE GENOMIC DNA]</scope>
    <source>
        <strain evidence="2 3">UCO-SMC3</strain>
    </source>
</reference>
<evidence type="ECO:0000259" key="1">
    <source>
        <dbReference type="Pfam" id="PF08240"/>
    </source>
</evidence>
<dbReference type="RefSeq" id="WP_124942716.1">
    <property type="nucleotide sequence ID" value="NZ_RHGY01000001.1"/>
</dbReference>
<name>A0A3P2RDT4_WEIVI</name>
<evidence type="ECO:0000313" key="2">
    <source>
        <dbReference type="EMBL" id="RRG18777.1"/>
    </source>
</evidence>
<dbReference type="PANTHER" id="PTHR43482">
    <property type="entry name" value="PROTEIN AST1-RELATED"/>
    <property type="match status" value="1"/>
</dbReference>
<sequence length="300" mass="32999">MKVIKQVNFDGIDGLKLEQIPVPELTPDSVMVKMAVLPVVPTDWKRESSAHATREAMANLPKVIGTGGVGTVTQVGANRDQALLGKRVLVMQPAGAYAEYVRNEKPEWLFCLPDSVASTDAATLIAGAGTALRVAREIEADTRQNVILTGANSVIGLYLIQLLQMDNYQGILYPIVSTQSQAYFDKELPSQTCYTVEQLPQQQDAILVDIAGSEQLLERIIATNNVTRIVSIAIMESERVSDIEFIHESFAVKDYNDLIEALADKTLKAPVGRIFKFEDTIAAQHFAKENHSRGRVLVEF</sequence>
<dbReference type="EMBL" id="RHGY01000001">
    <property type="protein sequence ID" value="RRG18777.1"/>
    <property type="molecule type" value="Genomic_DNA"/>
</dbReference>
<feature type="domain" description="Alcohol dehydrogenase-like N-terminal" evidence="1">
    <location>
        <begin position="27"/>
        <end position="104"/>
    </location>
</feature>
<comment type="caution">
    <text evidence="2">The sequence shown here is derived from an EMBL/GenBank/DDBJ whole genome shotgun (WGS) entry which is preliminary data.</text>
</comment>
<accession>A0A3P2RDT4</accession>
<dbReference type="Gene3D" id="3.40.50.720">
    <property type="entry name" value="NAD(P)-binding Rossmann-like Domain"/>
    <property type="match status" value="1"/>
</dbReference>
<proteinExistence type="predicted"/>
<dbReference type="InterPro" id="IPR013154">
    <property type="entry name" value="ADH-like_N"/>
</dbReference>
<dbReference type="OrthoDB" id="110915at2"/>
<dbReference type="AlphaFoldDB" id="A0A3P2RDT4"/>
<evidence type="ECO:0000313" key="3">
    <source>
        <dbReference type="Proteomes" id="UP000275836"/>
    </source>
</evidence>
<protein>
    <submittedName>
        <fullName evidence="2">Zinc-binding alcohol dehydrogenase family protein</fullName>
    </submittedName>
</protein>
<dbReference type="PANTHER" id="PTHR43482:SF1">
    <property type="entry name" value="PROTEIN AST1-RELATED"/>
    <property type="match status" value="1"/>
</dbReference>
<dbReference type="Gene3D" id="3.90.180.10">
    <property type="entry name" value="Medium-chain alcohol dehydrogenases, catalytic domain"/>
    <property type="match status" value="1"/>
</dbReference>
<dbReference type="SUPFAM" id="SSF50129">
    <property type="entry name" value="GroES-like"/>
    <property type="match status" value="1"/>
</dbReference>
<gene>
    <name evidence="2" type="ORF">D3P96_01990</name>
</gene>
<dbReference type="Proteomes" id="UP000275836">
    <property type="component" value="Unassembled WGS sequence"/>
</dbReference>
<dbReference type="InterPro" id="IPR011032">
    <property type="entry name" value="GroES-like_sf"/>
</dbReference>
<organism evidence="2 3">
    <name type="scientific">Weissella viridescens</name>
    <name type="common">Lactobacillus viridescens</name>
    <dbReference type="NCBI Taxonomy" id="1629"/>
    <lineage>
        <taxon>Bacteria</taxon>
        <taxon>Bacillati</taxon>
        <taxon>Bacillota</taxon>
        <taxon>Bacilli</taxon>
        <taxon>Lactobacillales</taxon>
        <taxon>Lactobacillaceae</taxon>
        <taxon>Weissella</taxon>
    </lineage>
</organism>
<dbReference type="Pfam" id="PF08240">
    <property type="entry name" value="ADH_N"/>
    <property type="match status" value="1"/>
</dbReference>